<feature type="domain" description="YokE-like PH" evidence="1">
    <location>
        <begin position="41"/>
        <end position="131"/>
    </location>
</feature>
<evidence type="ECO:0000259" key="1">
    <source>
        <dbReference type="Pfam" id="PF14470"/>
    </source>
</evidence>
<dbReference type="EMBL" id="CP022356">
    <property type="protein sequence ID" value="ASK79422.1"/>
    <property type="molecule type" value="Genomic_DNA"/>
</dbReference>
<dbReference type="RefSeq" id="WP_089074330.1">
    <property type="nucleotide sequence ID" value="NZ_CBCSAM010000004.1"/>
</dbReference>
<keyword evidence="3" id="KW-1185">Reference proteome</keyword>
<accession>A0A220VGX1</accession>
<dbReference type="Proteomes" id="UP000242175">
    <property type="component" value="Chromosome small"/>
</dbReference>
<organism evidence="2 3">
    <name type="scientific">Paraphotobacterium marinum</name>
    <dbReference type="NCBI Taxonomy" id="1755811"/>
    <lineage>
        <taxon>Bacteria</taxon>
        <taxon>Pseudomonadati</taxon>
        <taxon>Pseudomonadota</taxon>
        <taxon>Gammaproteobacteria</taxon>
        <taxon>Vibrionales</taxon>
        <taxon>Vibrionaceae</taxon>
        <taxon>Paraphotobacterium</taxon>
    </lineage>
</organism>
<evidence type="ECO:0000313" key="3">
    <source>
        <dbReference type="Proteomes" id="UP000242175"/>
    </source>
</evidence>
<name>A0A220VGX1_9GAMM</name>
<dbReference type="Pfam" id="PF14470">
    <property type="entry name" value="bPH_3"/>
    <property type="match status" value="1"/>
</dbReference>
<reference evidence="2 3" key="1">
    <citation type="journal article" date="2016" name="Int. J. Syst. Evol. Microbiol.">
        <title>Paraphotobacterium marinum gen. nov., sp. nov., a member of the family Vibrionaceae, isolated from surface seawater.</title>
        <authorList>
            <person name="Huang Z."/>
            <person name="Dong C."/>
            <person name="Shao Z."/>
        </authorList>
    </citation>
    <scope>NUCLEOTIDE SEQUENCE [LARGE SCALE GENOMIC DNA]</scope>
    <source>
        <strain evidence="2 3">NSCS20N07D</strain>
    </source>
</reference>
<dbReference type="KEGG" id="pmai:CF386_10200"/>
<dbReference type="AlphaFoldDB" id="A0A220VGX1"/>
<protein>
    <recommendedName>
        <fullName evidence="1">YokE-like PH domain-containing protein</fullName>
    </recommendedName>
</protein>
<dbReference type="OrthoDB" id="2307739at2"/>
<proteinExistence type="predicted"/>
<dbReference type="InterPro" id="IPR039519">
    <property type="entry name" value="YokE-like_PH"/>
</dbReference>
<evidence type="ECO:0000313" key="2">
    <source>
        <dbReference type="EMBL" id="ASK79422.1"/>
    </source>
</evidence>
<sequence length="184" mass="21163">MFNYKNASKQELKEQFKRIAKSQGERNFIISNEKYYLPKVLNENEEILSFITGRMNDTKWLITLTNQRIILIDKGLLYGLKQITIDLKHISSISSTTDLTSGKIQINQENNNYLIEHISKKLVVYFVKKANEVLQTIHLGGSSLKNSSDESTENKLVELIELREKGLINETEFAKAKAKVLNIE</sequence>
<gene>
    <name evidence="2" type="ORF">CF386_10200</name>
</gene>